<keyword evidence="3" id="KW-1185">Reference proteome</keyword>
<dbReference type="EMBL" id="RXOL01000001">
    <property type="protein sequence ID" value="RVQ69583.1"/>
    <property type="molecule type" value="Genomic_DNA"/>
</dbReference>
<dbReference type="Pfam" id="PF14520">
    <property type="entry name" value="HHH_5"/>
    <property type="match status" value="1"/>
</dbReference>
<dbReference type="InterPro" id="IPR010996">
    <property type="entry name" value="HHH_MUS81"/>
</dbReference>
<evidence type="ECO:0000313" key="2">
    <source>
        <dbReference type="EMBL" id="RVQ69583.1"/>
    </source>
</evidence>
<feature type="domain" description="Crossover junction endonuclease MUS81-like HHH" evidence="1">
    <location>
        <begin position="14"/>
        <end position="88"/>
    </location>
</feature>
<dbReference type="SUPFAM" id="SSF47802">
    <property type="entry name" value="DNA polymerase beta, N-terminal domain-like"/>
    <property type="match status" value="1"/>
</dbReference>
<accession>A0A437H275</accession>
<organism evidence="2 3">
    <name type="scientific">Croceicoccus ponticola</name>
    <dbReference type="NCBI Taxonomy" id="2217664"/>
    <lineage>
        <taxon>Bacteria</taxon>
        <taxon>Pseudomonadati</taxon>
        <taxon>Pseudomonadota</taxon>
        <taxon>Alphaproteobacteria</taxon>
        <taxon>Sphingomonadales</taxon>
        <taxon>Erythrobacteraceae</taxon>
        <taxon>Croceicoccus</taxon>
    </lineage>
</organism>
<proteinExistence type="predicted"/>
<reference evidence="2 3" key="1">
    <citation type="submission" date="2018-12" db="EMBL/GenBank/DDBJ databases">
        <title>Croceicoccus ponticola sp. nov., a lipolytic bacterium isolated from seawater.</title>
        <authorList>
            <person name="Yoon J.-H."/>
        </authorList>
    </citation>
    <scope>NUCLEOTIDE SEQUENCE [LARGE SCALE GENOMIC DNA]</scope>
    <source>
        <strain evidence="2 3">GM-16</strain>
    </source>
</reference>
<keyword evidence="2" id="KW-0238">DNA-binding</keyword>
<gene>
    <name evidence="2" type="ORF">EKN06_05315</name>
</gene>
<dbReference type="AlphaFoldDB" id="A0A437H275"/>
<dbReference type="InterPro" id="IPR022312">
    <property type="entry name" value="DNA_pol_X"/>
</dbReference>
<evidence type="ECO:0000313" key="3">
    <source>
        <dbReference type="Proteomes" id="UP000283003"/>
    </source>
</evidence>
<dbReference type="RefSeq" id="WP_127611770.1">
    <property type="nucleotide sequence ID" value="NZ_RXOL01000001.1"/>
</dbReference>
<dbReference type="OrthoDB" id="9808747at2"/>
<dbReference type="Gene3D" id="1.10.150.110">
    <property type="entry name" value="DNA polymerase beta, N-terminal domain-like"/>
    <property type="match status" value="1"/>
</dbReference>
<evidence type="ECO:0000259" key="1">
    <source>
        <dbReference type="Pfam" id="PF14716"/>
    </source>
</evidence>
<dbReference type="InterPro" id="IPR010994">
    <property type="entry name" value="RuvA_2-like"/>
</dbReference>
<dbReference type="Proteomes" id="UP000283003">
    <property type="component" value="Unassembled WGS sequence"/>
</dbReference>
<sequence length="298" mass="32494">MATATKPLADLAVNRVVADRLHEYADLLEQQEAGPFRVRAYRRAADTVAGLATPVASVMAKGGRAGLEALPTIGRGIAAAIAEMVVTGGWSQLDRLRGDTDPASLFTTLPGIGAKLAARICEGLHIDDLATLEMAAYDGRLAGLPGFGERRLRMVRDGLAQRLGRQVRLGRGGRSVPEVRQPRPDVATLLDVDREYRARAEDGTLPKIAPRRFNPEKVAWLPILHTTRDGWHFTALYSNTQRAHALGRNRDWVVIFYHTDDLPEDQCTVVTERRGTHAAQRVVRGREAEVTGDSGGLA</sequence>
<dbReference type="SUPFAM" id="SSF47781">
    <property type="entry name" value="RuvA domain 2-like"/>
    <property type="match status" value="1"/>
</dbReference>
<dbReference type="PANTHER" id="PTHR11276">
    <property type="entry name" value="DNA POLYMERASE TYPE-X FAMILY MEMBER"/>
    <property type="match status" value="1"/>
</dbReference>
<dbReference type="GO" id="GO:0006281">
    <property type="term" value="P:DNA repair"/>
    <property type="evidence" value="ECO:0007669"/>
    <property type="project" value="InterPro"/>
</dbReference>
<dbReference type="Pfam" id="PF14716">
    <property type="entry name" value="HHH_8"/>
    <property type="match status" value="1"/>
</dbReference>
<comment type="caution">
    <text evidence="2">The sequence shown here is derived from an EMBL/GenBank/DDBJ whole genome shotgun (WGS) entry which is preliminary data.</text>
</comment>
<dbReference type="Gene3D" id="1.10.150.20">
    <property type="entry name" value="5' to 3' exonuclease, C-terminal subdomain"/>
    <property type="match status" value="1"/>
</dbReference>
<dbReference type="GO" id="GO:0003887">
    <property type="term" value="F:DNA-directed DNA polymerase activity"/>
    <property type="evidence" value="ECO:0007669"/>
    <property type="project" value="InterPro"/>
</dbReference>
<dbReference type="InterPro" id="IPR027421">
    <property type="entry name" value="DNA_pol_lamdba_lyase_dom_sf"/>
</dbReference>
<name>A0A437H275_9SPHN</name>
<dbReference type="GO" id="GO:0003677">
    <property type="term" value="F:DNA binding"/>
    <property type="evidence" value="ECO:0007669"/>
    <property type="project" value="UniProtKB-KW"/>
</dbReference>
<protein>
    <submittedName>
        <fullName evidence="2">DNA-binding protein</fullName>
    </submittedName>
</protein>
<dbReference type="PANTHER" id="PTHR11276:SF28">
    <property type="entry name" value="DNA POLYMERASE LAMBDA"/>
    <property type="match status" value="1"/>
</dbReference>